<protein>
    <submittedName>
        <fullName evidence="2">Type III flagellar switch regulator (C-ring) FliN</fullName>
    </submittedName>
</protein>
<dbReference type="OrthoDB" id="7625317at2"/>
<gene>
    <name evidence="2" type="ORF">DES40_1497</name>
</gene>
<dbReference type="InterPro" id="IPR036429">
    <property type="entry name" value="SpoA-like_sf"/>
</dbReference>
<keyword evidence="2" id="KW-0966">Cell projection</keyword>
<dbReference type="Pfam" id="PF01052">
    <property type="entry name" value="FliMN_C"/>
    <property type="match status" value="1"/>
</dbReference>
<keyword evidence="2" id="KW-0282">Flagellum</keyword>
<keyword evidence="2" id="KW-0969">Cilium</keyword>
<reference evidence="2 3" key="1">
    <citation type="submission" date="2018-10" db="EMBL/GenBank/DDBJ databases">
        <title>Genomic Encyclopedia of Type Strains, Phase IV (KMG-IV): sequencing the most valuable type-strain genomes for metagenomic binning, comparative biology and taxonomic classification.</title>
        <authorList>
            <person name="Goeker M."/>
        </authorList>
    </citation>
    <scope>NUCLEOTIDE SEQUENCE [LARGE SCALE GENOMIC DNA]</scope>
    <source>
        <strain evidence="2 3">DSM 22008</strain>
    </source>
</reference>
<feature type="domain" description="Flagellar motor switch protein FliN-like C-terminal" evidence="1">
    <location>
        <begin position="220"/>
        <end position="294"/>
    </location>
</feature>
<proteinExistence type="predicted"/>
<dbReference type="SUPFAM" id="SSF101801">
    <property type="entry name" value="Surface presentation of antigens (SPOA)"/>
    <property type="match status" value="1"/>
</dbReference>
<evidence type="ECO:0000313" key="3">
    <source>
        <dbReference type="Proteomes" id="UP000282211"/>
    </source>
</evidence>
<dbReference type="RefSeq" id="WP_121100126.1">
    <property type="nucleotide sequence ID" value="NZ_RBII01000001.1"/>
</dbReference>
<evidence type="ECO:0000259" key="1">
    <source>
        <dbReference type="Pfam" id="PF01052"/>
    </source>
</evidence>
<accession>A0A420WME6</accession>
<organism evidence="2 3">
    <name type="scientific">Litorimonas taeanensis</name>
    <dbReference type="NCBI Taxonomy" id="568099"/>
    <lineage>
        <taxon>Bacteria</taxon>
        <taxon>Pseudomonadati</taxon>
        <taxon>Pseudomonadota</taxon>
        <taxon>Alphaproteobacteria</taxon>
        <taxon>Maricaulales</taxon>
        <taxon>Robiginitomaculaceae</taxon>
    </lineage>
</organism>
<comment type="caution">
    <text evidence="2">The sequence shown here is derived from an EMBL/GenBank/DDBJ whole genome shotgun (WGS) entry which is preliminary data.</text>
</comment>
<dbReference type="AlphaFoldDB" id="A0A420WME6"/>
<sequence length="314" mass="35388">MSVLRKKIDKAVFTSSLDVEKVKRVWNGPHEQILGALETFIEPLFWKADMINVFKLTPSDISKVFPERGMYTALGPTDRDVKCVLSLDPKLAAIVSKYGFTSEVSDLENLDAYEFSEFDIAIMDGFINDVRTIIDIPSFIFRSDYTDFSQIPLVQDNSEWVKLELNFLTSLSPKSECVRVRLSVLLRLAHLKELLKNSPDIEDEDMAIVFDEDTEVLTRHVDQSHTPLRTILESREMTVADCTRLAIGQVIPLPGISLQELRVEAELKNDRICIAKGALGIHKTRRAVKLVEDIDASFIEAAMPGRGRGSRSSN</sequence>
<dbReference type="InParanoid" id="A0A420WME6"/>
<evidence type="ECO:0000313" key="2">
    <source>
        <dbReference type="EMBL" id="RKQ72160.1"/>
    </source>
</evidence>
<dbReference type="Proteomes" id="UP000282211">
    <property type="component" value="Unassembled WGS sequence"/>
</dbReference>
<keyword evidence="3" id="KW-1185">Reference proteome</keyword>
<dbReference type="EMBL" id="RBII01000001">
    <property type="protein sequence ID" value="RKQ72160.1"/>
    <property type="molecule type" value="Genomic_DNA"/>
</dbReference>
<name>A0A420WME6_9PROT</name>
<dbReference type="InterPro" id="IPR001543">
    <property type="entry name" value="FliN-like_C"/>
</dbReference>